<dbReference type="STRING" id="1137138.A0A067NZJ3"/>
<dbReference type="OrthoDB" id="3211671at2759"/>
<reference evidence="2" key="1">
    <citation type="journal article" date="2014" name="Proc. Natl. Acad. Sci. U.S.A.">
        <title>Extensive sampling of basidiomycete genomes demonstrates inadequacy of the white-rot/brown-rot paradigm for wood decay fungi.</title>
        <authorList>
            <person name="Riley R."/>
            <person name="Salamov A.A."/>
            <person name="Brown D.W."/>
            <person name="Nagy L.G."/>
            <person name="Floudas D."/>
            <person name="Held B.W."/>
            <person name="Levasseur A."/>
            <person name="Lombard V."/>
            <person name="Morin E."/>
            <person name="Otillar R."/>
            <person name="Lindquist E.A."/>
            <person name="Sun H."/>
            <person name="LaButti K.M."/>
            <person name="Schmutz J."/>
            <person name="Jabbour D."/>
            <person name="Luo H."/>
            <person name="Baker S.E."/>
            <person name="Pisabarro A.G."/>
            <person name="Walton J.D."/>
            <person name="Blanchette R.A."/>
            <person name="Henrissat B."/>
            <person name="Martin F."/>
            <person name="Cullen D."/>
            <person name="Hibbett D.S."/>
            <person name="Grigoriev I.V."/>
        </authorList>
    </citation>
    <scope>NUCLEOTIDE SEQUENCE [LARGE SCALE GENOMIC DNA]</scope>
    <source>
        <strain evidence="2">PC15</strain>
    </source>
</reference>
<accession>A0A067NZJ3</accession>
<dbReference type="Proteomes" id="UP000027073">
    <property type="component" value="Unassembled WGS sequence"/>
</dbReference>
<dbReference type="HOGENOM" id="CLU_132807_2_0_1"/>
<gene>
    <name evidence="1" type="ORF">PLEOSDRAFT_1026987</name>
</gene>
<feature type="non-terminal residue" evidence="1">
    <location>
        <position position="1"/>
    </location>
</feature>
<feature type="non-terminal residue" evidence="1">
    <location>
        <position position="81"/>
    </location>
</feature>
<sequence length="81" mass="9200">SFQVDLPLHLIARGIHPTFHASLLRIHVPNDNRLFPGRSFKHIVSSTTANAREWNVKEILSHSNAGQHALFEILWHTGDKT</sequence>
<protein>
    <submittedName>
        <fullName evidence="1">Uncharacterized protein</fullName>
    </submittedName>
</protein>
<dbReference type="VEuPathDB" id="FungiDB:PLEOSDRAFT_1026987"/>
<dbReference type="AlphaFoldDB" id="A0A067NZJ3"/>
<evidence type="ECO:0000313" key="2">
    <source>
        <dbReference type="Proteomes" id="UP000027073"/>
    </source>
</evidence>
<dbReference type="EMBL" id="KL198005">
    <property type="protein sequence ID" value="KDQ32395.1"/>
    <property type="molecule type" value="Genomic_DNA"/>
</dbReference>
<name>A0A067NZJ3_PLEO1</name>
<evidence type="ECO:0000313" key="1">
    <source>
        <dbReference type="EMBL" id="KDQ32395.1"/>
    </source>
</evidence>
<dbReference type="InParanoid" id="A0A067NZJ3"/>
<proteinExistence type="predicted"/>
<organism evidence="1 2">
    <name type="scientific">Pleurotus ostreatus (strain PC15)</name>
    <name type="common">Oyster mushroom</name>
    <dbReference type="NCBI Taxonomy" id="1137138"/>
    <lineage>
        <taxon>Eukaryota</taxon>
        <taxon>Fungi</taxon>
        <taxon>Dikarya</taxon>
        <taxon>Basidiomycota</taxon>
        <taxon>Agaricomycotina</taxon>
        <taxon>Agaricomycetes</taxon>
        <taxon>Agaricomycetidae</taxon>
        <taxon>Agaricales</taxon>
        <taxon>Pleurotineae</taxon>
        <taxon>Pleurotaceae</taxon>
        <taxon>Pleurotus</taxon>
    </lineage>
</organism>